<keyword evidence="3" id="KW-1185">Reference proteome</keyword>
<proteinExistence type="predicted"/>
<sequence>MKSKFKGFSVSAGRYKLKAKGILQPTARSAQYTVEVIYHLNGAPEVSVLDPVLQESANGEAIPHIYPGKKLCLYRPKYGEFKSSDLLADTILPWASLWLYHYENWHATGEWMGGGEHPNSKSNSN</sequence>
<dbReference type="STRING" id="1492898.SY85_24385"/>
<accession>A0A172U3J7</accession>
<gene>
    <name evidence="2" type="ORF">SY85_24385</name>
</gene>
<dbReference type="Proteomes" id="UP000077177">
    <property type="component" value="Chromosome"/>
</dbReference>
<evidence type="ECO:0000313" key="2">
    <source>
        <dbReference type="EMBL" id="ANE53704.1"/>
    </source>
</evidence>
<reference evidence="2 3" key="2">
    <citation type="journal article" date="2016" name="Int. J. Syst. Evol. Microbiol.">
        <title>Flavisolibacter tropicus sp. nov., isolated from tropical soil.</title>
        <authorList>
            <person name="Lee J.J."/>
            <person name="Kang M.S."/>
            <person name="Kim G.S."/>
            <person name="Lee C.S."/>
            <person name="Lim S."/>
            <person name="Lee J."/>
            <person name="Roh S.H."/>
            <person name="Kang H."/>
            <person name="Ha J.M."/>
            <person name="Bae S."/>
            <person name="Jung H.Y."/>
            <person name="Kim M.K."/>
        </authorList>
    </citation>
    <scope>NUCLEOTIDE SEQUENCE [LARGE SCALE GENOMIC DNA]</scope>
    <source>
        <strain evidence="2 3">LCS9</strain>
    </source>
</reference>
<dbReference type="InterPro" id="IPR058588">
    <property type="entry name" value="E2-CBASS"/>
</dbReference>
<dbReference type="Pfam" id="PF26395">
    <property type="entry name" value="E2-CBASS"/>
    <property type="match status" value="1"/>
</dbReference>
<feature type="domain" description="Type II CBASS E2 protein" evidence="1">
    <location>
        <begin position="1"/>
        <end position="118"/>
    </location>
</feature>
<dbReference type="EMBL" id="CP011390">
    <property type="protein sequence ID" value="ANE53704.1"/>
    <property type="molecule type" value="Genomic_DNA"/>
</dbReference>
<dbReference type="KEGG" id="fla:SY85_24385"/>
<evidence type="ECO:0000259" key="1">
    <source>
        <dbReference type="Pfam" id="PF26395"/>
    </source>
</evidence>
<name>A0A172U3J7_9BACT</name>
<dbReference type="AlphaFoldDB" id="A0A172U3J7"/>
<organism evidence="2 3">
    <name type="scientific">Flavisolibacter tropicus</name>
    <dbReference type="NCBI Taxonomy" id="1492898"/>
    <lineage>
        <taxon>Bacteria</taxon>
        <taxon>Pseudomonadati</taxon>
        <taxon>Bacteroidota</taxon>
        <taxon>Chitinophagia</taxon>
        <taxon>Chitinophagales</taxon>
        <taxon>Chitinophagaceae</taxon>
        <taxon>Flavisolibacter</taxon>
    </lineage>
</organism>
<protein>
    <recommendedName>
        <fullName evidence="1">Type II CBASS E2 protein domain-containing protein</fullName>
    </recommendedName>
</protein>
<reference evidence="3" key="1">
    <citation type="submission" date="2015-01" db="EMBL/GenBank/DDBJ databases">
        <title>Flavisolibacter sp./LCS9/ whole genome sequencing.</title>
        <authorList>
            <person name="Kim M.K."/>
            <person name="Srinivasan S."/>
            <person name="Lee J.-J."/>
        </authorList>
    </citation>
    <scope>NUCLEOTIDE SEQUENCE [LARGE SCALE GENOMIC DNA]</scope>
    <source>
        <strain evidence="3">LCS9</strain>
    </source>
</reference>
<evidence type="ECO:0000313" key="3">
    <source>
        <dbReference type="Proteomes" id="UP000077177"/>
    </source>
</evidence>